<evidence type="ECO:0008006" key="3">
    <source>
        <dbReference type="Google" id="ProtNLM"/>
    </source>
</evidence>
<sequence length="87" mass="10438">MNQEFADHFAREWIEAWNAHDLERILSHYTEEFRMSSPRIIELDFSDATIHYRSISNDRLATEVFIFDEHGEVIEAFAHYRFGDSTR</sequence>
<accession>A0A916VJV2</accession>
<dbReference type="EMBL" id="BMIY01000013">
    <property type="protein sequence ID" value="GFZ82744.1"/>
    <property type="molecule type" value="Genomic_DNA"/>
</dbReference>
<dbReference type="InterPro" id="IPR032710">
    <property type="entry name" value="NTF2-like_dom_sf"/>
</dbReference>
<dbReference type="Gene3D" id="3.10.450.50">
    <property type="match status" value="1"/>
</dbReference>
<dbReference type="OrthoDB" id="13610at2"/>
<name>A0A916VJV2_9GAMM</name>
<evidence type="ECO:0000313" key="2">
    <source>
        <dbReference type="Proteomes" id="UP000627715"/>
    </source>
</evidence>
<dbReference type="SUPFAM" id="SSF54427">
    <property type="entry name" value="NTF2-like"/>
    <property type="match status" value="1"/>
</dbReference>
<organism evidence="1 2">
    <name type="scientific">Pseudohongiella nitratireducens</name>
    <dbReference type="NCBI Taxonomy" id="1768907"/>
    <lineage>
        <taxon>Bacteria</taxon>
        <taxon>Pseudomonadati</taxon>
        <taxon>Pseudomonadota</taxon>
        <taxon>Gammaproteobacteria</taxon>
        <taxon>Pseudomonadales</taxon>
        <taxon>Pseudohongiellaceae</taxon>
        <taxon>Pseudohongiella</taxon>
    </lineage>
</organism>
<reference evidence="1" key="2">
    <citation type="submission" date="2020-09" db="EMBL/GenBank/DDBJ databases">
        <authorList>
            <person name="Sun Q."/>
            <person name="Zhou Y."/>
        </authorList>
    </citation>
    <scope>NUCLEOTIDE SEQUENCE</scope>
    <source>
        <strain evidence="1">CGMCC 1.15425</strain>
    </source>
</reference>
<dbReference type="Proteomes" id="UP000627715">
    <property type="component" value="Unassembled WGS sequence"/>
</dbReference>
<comment type="caution">
    <text evidence="1">The sequence shown here is derived from an EMBL/GenBank/DDBJ whole genome shotgun (WGS) entry which is preliminary data.</text>
</comment>
<proteinExistence type="predicted"/>
<keyword evidence="2" id="KW-1185">Reference proteome</keyword>
<gene>
    <name evidence="1" type="ORF">GCM10011403_27970</name>
</gene>
<evidence type="ECO:0000313" key="1">
    <source>
        <dbReference type="EMBL" id="GFZ82744.1"/>
    </source>
</evidence>
<dbReference type="AlphaFoldDB" id="A0A916VJV2"/>
<reference evidence="1" key="1">
    <citation type="journal article" date="2014" name="Int. J. Syst. Evol. Microbiol.">
        <title>Complete genome sequence of Corynebacterium casei LMG S-19264T (=DSM 44701T), isolated from a smear-ripened cheese.</title>
        <authorList>
            <consortium name="US DOE Joint Genome Institute (JGI-PGF)"/>
            <person name="Walter F."/>
            <person name="Albersmeier A."/>
            <person name="Kalinowski J."/>
            <person name="Ruckert C."/>
        </authorList>
    </citation>
    <scope>NUCLEOTIDE SEQUENCE</scope>
    <source>
        <strain evidence="1">CGMCC 1.15425</strain>
    </source>
</reference>
<protein>
    <recommendedName>
        <fullName evidence="3">SnoaL-like domain-containing protein</fullName>
    </recommendedName>
</protein>